<sequence length="367" mass="40135">MSASPSAQLLHDLRLAMTTALSSRRPILHHLNADNSWLLQIPRPASATRKGSRVYYNILIDPWFTGGQTDISWWFSLQFHAIPSAVQSIRELEELIWRNEAVARGDEEGDGEQRGDAAIDAVAISHEFTDHCHEATLREVGRDVPVFAVKKAAKLIQGWKHFRTVVQVPVYKPGDRLDWRETSLLPLPAWIGISRLEQKSDPVGLHAALMIAFDNGRRSSTAGQNGEHVDADDTAEALLHTPHGISHVAVSTIISQADPPIRTIALLHGLSDVKVGETPLGPALQINLGARNGVHVQQALQASSWFGTHDEVKKGSGIVAKMIKSRSMPLVDVLAQEQSSGRLSKEAAKACLASYEELESGISRVLD</sequence>
<name>A0A1V8SSI3_9PEZI</name>
<dbReference type="PANTHER" id="PTHR36142">
    <property type="entry name" value="METALLO-HYDROLASE/OXIDOREDUCTASE SUPERFAMILY PROTEIN"/>
    <property type="match status" value="1"/>
</dbReference>
<keyword evidence="2" id="KW-1185">Reference proteome</keyword>
<evidence type="ECO:0000313" key="1">
    <source>
        <dbReference type="EMBL" id="OQO01978.1"/>
    </source>
</evidence>
<dbReference type="STRING" id="1507870.A0A1V8SSI3"/>
<protein>
    <submittedName>
        <fullName evidence="1">Uncharacterized protein</fullName>
    </submittedName>
</protein>
<dbReference type="InParanoid" id="A0A1V8SSI3"/>
<reference evidence="2" key="1">
    <citation type="submission" date="2017-03" db="EMBL/GenBank/DDBJ databases">
        <title>Genomes of endolithic fungi from Antarctica.</title>
        <authorList>
            <person name="Coleine C."/>
            <person name="Masonjones S."/>
            <person name="Stajich J.E."/>
        </authorList>
    </citation>
    <scope>NUCLEOTIDE SEQUENCE [LARGE SCALE GENOMIC DNA]</scope>
    <source>
        <strain evidence="2">CCFEE 5527</strain>
    </source>
</reference>
<comment type="caution">
    <text evidence="1">The sequence shown here is derived from an EMBL/GenBank/DDBJ whole genome shotgun (WGS) entry which is preliminary data.</text>
</comment>
<dbReference type="PANTHER" id="PTHR36142:SF2">
    <property type="entry name" value="METALLO-HYDROLASE_OXIDOREDUCTASE SUPERFAMILY PROTEIN"/>
    <property type="match status" value="1"/>
</dbReference>
<proteinExistence type="predicted"/>
<dbReference type="Proteomes" id="UP000192596">
    <property type="component" value="Unassembled WGS sequence"/>
</dbReference>
<dbReference type="EMBL" id="NAJO01000029">
    <property type="protein sequence ID" value="OQO01978.1"/>
    <property type="molecule type" value="Genomic_DNA"/>
</dbReference>
<dbReference type="AlphaFoldDB" id="A0A1V8SSI3"/>
<organism evidence="1 2">
    <name type="scientific">Cryoendolithus antarcticus</name>
    <dbReference type="NCBI Taxonomy" id="1507870"/>
    <lineage>
        <taxon>Eukaryota</taxon>
        <taxon>Fungi</taxon>
        <taxon>Dikarya</taxon>
        <taxon>Ascomycota</taxon>
        <taxon>Pezizomycotina</taxon>
        <taxon>Dothideomycetes</taxon>
        <taxon>Dothideomycetidae</taxon>
        <taxon>Cladosporiales</taxon>
        <taxon>Cladosporiaceae</taxon>
        <taxon>Cryoendolithus</taxon>
    </lineage>
</organism>
<gene>
    <name evidence="1" type="ORF">B0A48_12451</name>
</gene>
<evidence type="ECO:0000313" key="2">
    <source>
        <dbReference type="Proteomes" id="UP000192596"/>
    </source>
</evidence>
<dbReference type="OrthoDB" id="9971601at2759"/>
<dbReference type="Gene3D" id="3.60.15.10">
    <property type="entry name" value="Ribonuclease Z/Hydroxyacylglutathione hydrolase-like"/>
    <property type="match status" value="1"/>
</dbReference>
<dbReference type="InterPro" id="IPR036866">
    <property type="entry name" value="RibonucZ/Hydroxyglut_hydro"/>
</dbReference>
<dbReference type="SUPFAM" id="SSF56281">
    <property type="entry name" value="Metallo-hydrolase/oxidoreductase"/>
    <property type="match status" value="1"/>
</dbReference>
<accession>A0A1V8SSI3</accession>